<evidence type="ECO:0000256" key="1">
    <source>
        <dbReference type="ARBA" id="ARBA00004651"/>
    </source>
</evidence>
<dbReference type="InterPro" id="IPR017452">
    <property type="entry name" value="GPCR_Rhodpsn_7TM"/>
</dbReference>
<feature type="transmembrane region" description="Helical" evidence="12">
    <location>
        <begin position="200"/>
        <end position="226"/>
    </location>
</feature>
<gene>
    <name evidence="14" type="ORF">GDO86_016573</name>
</gene>
<dbReference type="EMBL" id="JAACNH010000003">
    <property type="protein sequence ID" value="KAG8449940.1"/>
    <property type="molecule type" value="Genomic_DNA"/>
</dbReference>
<keyword evidence="9 11" id="KW-0675">Receptor</keyword>
<dbReference type="PRINTS" id="PR00245">
    <property type="entry name" value="OLFACTORYR"/>
</dbReference>
<evidence type="ECO:0000256" key="9">
    <source>
        <dbReference type="ARBA" id="ARBA00023170"/>
    </source>
</evidence>
<evidence type="ECO:0000259" key="13">
    <source>
        <dbReference type="PROSITE" id="PS50262"/>
    </source>
</evidence>
<evidence type="ECO:0000256" key="6">
    <source>
        <dbReference type="ARBA" id="ARBA00022989"/>
    </source>
</evidence>
<dbReference type="PROSITE" id="PS50262">
    <property type="entry name" value="G_PROTEIN_RECEP_F1_2"/>
    <property type="match status" value="1"/>
</dbReference>
<reference evidence="14" key="1">
    <citation type="thesis" date="2020" institute="ProQuest LLC" country="789 East Eisenhower Parkway, Ann Arbor, MI, USA">
        <title>Comparative Genomics and Chromosome Evolution.</title>
        <authorList>
            <person name="Mudd A.B."/>
        </authorList>
    </citation>
    <scope>NUCLEOTIDE SEQUENCE</scope>
    <source>
        <strain evidence="14">Female2</strain>
        <tissue evidence="14">Blood</tissue>
    </source>
</reference>
<feature type="transmembrane region" description="Helical" evidence="12">
    <location>
        <begin position="140"/>
        <end position="162"/>
    </location>
</feature>
<dbReference type="AlphaFoldDB" id="A0A8T2K2V4"/>
<feature type="domain" description="G-protein coupled receptors family 1 profile" evidence="13">
    <location>
        <begin position="41"/>
        <end position="290"/>
    </location>
</feature>
<dbReference type="Gene3D" id="1.20.1070.10">
    <property type="entry name" value="Rhodopsin 7-helix transmembrane proteins"/>
    <property type="match status" value="1"/>
</dbReference>
<keyword evidence="7 11" id="KW-0297">G-protein coupled receptor</keyword>
<keyword evidence="5 12" id="KW-0552">Olfaction</keyword>
<feature type="transmembrane region" description="Helical" evidence="12">
    <location>
        <begin position="60"/>
        <end position="82"/>
    </location>
</feature>
<evidence type="ECO:0000256" key="10">
    <source>
        <dbReference type="ARBA" id="ARBA00023224"/>
    </source>
</evidence>
<dbReference type="InterPro" id="IPR000725">
    <property type="entry name" value="Olfact_rcpt"/>
</dbReference>
<keyword evidence="3 12" id="KW-0716">Sensory transduction</keyword>
<comment type="caution">
    <text evidence="14">The sequence shown here is derived from an EMBL/GenBank/DDBJ whole genome shotgun (WGS) entry which is preliminary data.</text>
</comment>
<evidence type="ECO:0000256" key="12">
    <source>
        <dbReference type="RuleBase" id="RU363047"/>
    </source>
</evidence>
<dbReference type="Proteomes" id="UP000812440">
    <property type="component" value="Chromosome 8_10"/>
</dbReference>
<keyword evidence="8 12" id="KW-0472">Membrane</keyword>
<evidence type="ECO:0000256" key="11">
    <source>
        <dbReference type="RuleBase" id="RU000688"/>
    </source>
</evidence>
<evidence type="ECO:0000256" key="3">
    <source>
        <dbReference type="ARBA" id="ARBA00022606"/>
    </source>
</evidence>
<keyword evidence="6 12" id="KW-1133">Transmembrane helix</keyword>
<accession>A0A8T2K2V4</accession>
<dbReference type="Pfam" id="PF13853">
    <property type="entry name" value="7tm_4"/>
    <property type="match status" value="1"/>
</dbReference>
<dbReference type="GO" id="GO:0004984">
    <property type="term" value="F:olfactory receptor activity"/>
    <property type="evidence" value="ECO:0007669"/>
    <property type="project" value="InterPro"/>
</dbReference>
<keyword evidence="10 11" id="KW-0807">Transducer</keyword>
<comment type="subcellular location">
    <subcellularLocation>
        <location evidence="1 12">Cell membrane</location>
        <topology evidence="1 12">Multi-pass membrane protein</topology>
    </subcellularLocation>
</comment>
<evidence type="ECO:0000256" key="2">
    <source>
        <dbReference type="ARBA" id="ARBA00022475"/>
    </source>
</evidence>
<keyword evidence="15" id="KW-1185">Reference proteome</keyword>
<sequence length="311" mass="35201">MESSNETLGNRFILLGLNDIPYLQAVGILSFLSMYIFTLTANVLLIIVVRINSQLQTPMYFFLSNLSIIDIGFSSTIVPKLIVITLARDKSISLLECSVQMFAHLSLGATECIILAVMAYDRYAAICKPLHYNRIMNWRFCICLAAGCWSVGLLNACIQVVYTFKLSFCGSRHLNHFFCEMPSFFRLSCQDTWFNELSMYVASCIVGLSSFLLTLLSYVHIISTVLKIQSDEGNHKAFSTCASHLTVISLYYTTVLFMYLRPHSSYSPETDKVVAIIYTAVTPMLNPIIYSMRNKDIKITIQEKVIKKLLK</sequence>
<dbReference type="SUPFAM" id="SSF81321">
    <property type="entry name" value="Family A G protein-coupled receptor-like"/>
    <property type="match status" value="1"/>
</dbReference>
<name>A0A8T2K2V4_9PIPI</name>
<feature type="transmembrane region" description="Helical" evidence="12">
    <location>
        <begin position="238"/>
        <end position="260"/>
    </location>
</feature>
<dbReference type="GO" id="GO:0005886">
    <property type="term" value="C:plasma membrane"/>
    <property type="evidence" value="ECO:0007669"/>
    <property type="project" value="UniProtKB-SubCell"/>
</dbReference>
<comment type="similarity">
    <text evidence="11">Belongs to the G-protein coupled receptor 1 family.</text>
</comment>
<feature type="transmembrane region" description="Helical" evidence="12">
    <location>
        <begin position="20"/>
        <end position="48"/>
    </location>
</feature>
<evidence type="ECO:0000256" key="7">
    <source>
        <dbReference type="ARBA" id="ARBA00023040"/>
    </source>
</evidence>
<keyword evidence="4 11" id="KW-0812">Transmembrane</keyword>
<dbReference type="InterPro" id="IPR050516">
    <property type="entry name" value="Olfactory_GPCR"/>
</dbReference>
<dbReference type="InterPro" id="IPR000276">
    <property type="entry name" value="GPCR_Rhodpsn"/>
</dbReference>
<dbReference type="GO" id="GO:0004930">
    <property type="term" value="F:G protein-coupled receptor activity"/>
    <property type="evidence" value="ECO:0007669"/>
    <property type="project" value="UniProtKB-KW"/>
</dbReference>
<feature type="transmembrane region" description="Helical" evidence="12">
    <location>
        <begin position="102"/>
        <end position="120"/>
    </location>
</feature>
<dbReference type="FunFam" id="1.20.1070.10:FF:000001">
    <property type="entry name" value="Olfactory receptor"/>
    <property type="match status" value="1"/>
</dbReference>
<dbReference type="PRINTS" id="PR00237">
    <property type="entry name" value="GPCRRHODOPSN"/>
</dbReference>
<dbReference type="OrthoDB" id="9895897at2759"/>
<evidence type="ECO:0000256" key="4">
    <source>
        <dbReference type="ARBA" id="ARBA00022692"/>
    </source>
</evidence>
<dbReference type="PROSITE" id="PS00237">
    <property type="entry name" value="G_PROTEIN_RECEP_F1_1"/>
    <property type="match status" value="1"/>
</dbReference>
<dbReference type="CDD" id="cd13954">
    <property type="entry name" value="7tmA_OR"/>
    <property type="match status" value="1"/>
</dbReference>
<evidence type="ECO:0000313" key="14">
    <source>
        <dbReference type="EMBL" id="KAG8449940.1"/>
    </source>
</evidence>
<evidence type="ECO:0000313" key="15">
    <source>
        <dbReference type="Proteomes" id="UP000812440"/>
    </source>
</evidence>
<keyword evidence="2 12" id="KW-1003">Cell membrane</keyword>
<organism evidence="14 15">
    <name type="scientific">Hymenochirus boettgeri</name>
    <name type="common">Congo dwarf clawed frog</name>
    <dbReference type="NCBI Taxonomy" id="247094"/>
    <lineage>
        <taxon>Eukaryota</taxon>
        <taxon>Metazoa</taxon>
        <taxon>Chordata</taxon>
        <taxon>Craniata</taxon>
        <taxon>Vertebrata</taxon>
        <taxon>Euteleostomi</taxon>
        <taxon>Amphibia</taxon>
        <taxon>Batrachia</taxon>
        <taxon>Anura</taxon>
        <taxon>Pipoidea</taxon>
        <taxon>Pipidae</taxon>
        <taxon>Pipinae</taxon>
        <taxon>Hymenochirus</taxon>
    </lineage>
</organism>
<proteinExistence type="inferred from homology"/>
<evidence type="ECO:0000256" key="5">
    <source>
        <dbReference type="ARBA" id="ARBA00022725"/>
    </source>
</evidence>
<dbReference type="PANTHER" id="PTHR26452">
    <property type="entry name" value="OLFACTORY RECEPTOR"/>
    <property type="match status" value="1"/>
</dbReference>
<feature type="transmembrane region" description="Helical" evidence="12">
    <location>
        <begin position="272"/>
        <end position="290"/>
    </location>
</feature>
<evidence type="ECO:0000256" key="8">
    <source>
        <dbReference type="ARBA" id="ARBA00023136"/>
    </source>
</evidence>
<protein>
    <recommendedName>
        <fullName evidence="12">Olfactory receptor</fullName>
    </recommendedName>
</protein>